<dbReference type="GO" id="GO:0046983">
    <property type="term" value="F:protein dimerization activity"/>
    <property type="evidence" value="ECO:0007669"/>
    <property type="project" value="InterPro"/>
</dbReference>
<evidence type="ECO:0000259" key="3">
    <source>
        <dbReference type="Pfam" id="PF05699"/>
    </source>
</evidence>
<dbReference type="InterPro" id="IPR007021">
    <property type="entry name" value="DUF659"/>
</dbReference>
<dbReference type="InterPro" id="IPR008906">
    <property type="entry name" value="HATC_C_dom"/>
</dbReference>
<evidence type="ECO:0000313" key="5">
    <source>
        <dbReference type="Proteomes" id="UP001370490"/>
    </source>
</evidence>
<protein>
    <submittedName>
        <fullName evidence="4">HAT, C-terminal dimerization domain</fullName>
    </submittedName>
</protein>
<dbReference type="Proteomes" id="UP001370490">
    <property type="component" value="Unassembled WGS sequence"/>
</dbReference>
<reference evidence="4 5" key="1">
    <citation type="submission" date="2023-12" db="EMBL/GenBank/DDBJ databases">
        <title>A high-quality genome assembly for Dillenia turbinata (Dilleniales).</title>
        <authorList>
            <person name="Chanderbali A."/>
        </authorList>
    </citation>
    <scope>NUCLEOTIDE SEQUENCE [LARGE SCALE GENOMIC DNA]</scope>
    <source>
        <strain evidence="4">LSX21</strain>
        <tissue evidence="4">Leaf</tissue>
    </source>
</reference>
<dbReference type="PANTHER" id="PTHR32166:SF63">
    <property type="entry name" value="HAT TRANSPOSON SUPERFAMILY PROTEIN"/>
    <property type="match status" value="1"/>
</dbReference>
<dbReference type="Pfam" id="PF05699">
    <property type="entry name" value="Dimer_Tnp_hAT"/>
    <property type="match status" value="1"/>
</dbReference>
<dbReference type="PANTHER" id="PTHR32166">
    <property type="entry name" value="OSJNBA0013A04.12 PROTEIN"/>
    <property type="match status" value="1"/>
</dbReference>
<dbReference type="SUPFAM" id="SSF53098">
    <property type="entry name" value="Ribonuclease H-like"/>
    <property type="match status" value="1"/>
</dbReference>
<feature type="domain" description="HAT C-terminal dimerisation" evidence="3">
    <location>
        <begin position="383"/>
        <end position="440"/>
    </location>
</feature>
<accession>A0AAN8Z1F2</accession>
<sequence length="539" mass="61362">MADAQIKIGSPHEKSMPQSISKKIRKYTTPGLQELRGEILQEEANEMESYVRHIKESWPCTGCSIVLDGWVDKKGRKLVNFLVDCPKGVIYLQSSDISDLVGDVDGLLLFFEGVIKEVGFENVIQIVTDSTSDDMVAVGKQLREKHHFVFWTVSASHCIELILDKIADMDLTRQILDKAKSITRLIHRDEAVLKLMRNHTCGRDLFKPSKCRSVMCFCTLENMVREKQSLQKMFISSEWVTMNLASTTEGKRVAAIVDDSCFWSGAKGVLKATVPLIHLMHLIHNSDRPLMAYIYEMMDQAKERIKRKFNDKETDYSKFWEVIDGIWNSYLHSPLHAAGYYLNPSYFYSGNFFIDAEVAAGLLCCVVRLTGSFREGSSDDQKNVFLPAVWWSKHGGQHPELQKMAIRILSQTCDGALKYNLNRTLAEKLLTKGRNQIEQQRPMDEARVHYNLHLRHFETDINCDTLFAEIEPMDDWIVNEQPGFHQNIMAKNKSARSMNHAASFQSSGKNKEELKSKIIEAIKFLRVVLSQAVGAPISG</sequence>
<feature type="region of interest" description="Disordered" evidence="1">
    <location>
        <begin position="1"/>
        <end position="20"/>
    </location>
</feature>
<name>A0AAN8Z1F2_9MAGN</name>
<evidence type="ECO:0000313" key="4">
    <source>
        <dbReference type="EMBL" id="KAK6919875.1"/>
    </source>
</evidence>
<dbReference type="InterPro" id="IPR012337">
    <property type="entry name" value="RNaseH-like_sf"/>
</dbReference>
<organism evidence="4 5">
    <name type="scientific">Dillenia turbinata</name>
    <dbReference type="NCBI Taxonomy" id="194707"/>
    <lineage>
        <taxon>Eukaryota</taxon>
        <taxon>Viridiplantae</taxon>
        <taxon>Streptophyta</taxon>
        <taxon>Embryophyta</taxon>
        <taxon>Tracheophyta</taxon>
        <taxon>Spermatophyta</taxon>
        <taxon>Magnoliopsida</taxon>
        <taxon>eudicotyledons</taxon>
        <taxon>Gunneridae</taxon>
        <taxon>Pentapetalae</taxon>
        <taxon>Dilleniales</taxon>
        <taxon>Dilleniaceae</taxon>
        <taxon>Dillenia</taxon>
    </lineage>
</organism>
<evidence type="ECO:0000256" key="1">
    <source>
        <dbReference type="SAM" id="MobiDB-lite"/>
    </source>
</evidence>
<dbReference type="Pfam" id="PF04937">
    <property type="entry name" value="DUF659"/>
    <property type="match status" value="1"/>
</dbReference>
<dbReference type="AlphaFoldDB" id="A0AAN8Z1F2"/>
<feature type="domain" description="DUF659" evidence="2">
    <location>
        <begin position="31"/>
        <end position="182"/>
    </location>
</feature>
<dbReference type="EMBL" id="JBAMMX010000021">
    <property type="protein sequence ID" value="KAK6919875.1"/>
    <property type="molecule type" value="Genomic_DNA"/>
</dbReference>
<keyword evidence="5" id="KW-1185">Reference proteome</keyword>
<gene>
    <name evidence="4" type="ORF">RJ641_015779</name>
</gene>
<proteinExistence type="predicted"/>
<comment type="caution">
    <text evidence="4">The sequence shown here is derived from an EMBL/GenBank/DDBJ whole genome shotgun (WGS) entry which is preliminary data.</text>
</comment>
<evidence type="ECO:0000259" key="2">
    <source>
        <dbReference type="Pfam" id="PF04937"/>
    </source>
</evidence>